<dbReference type="PANTHER" id="PTHR30349">
    <property type="entry name" value="PHAGE INTEGRASE-RELATED"/>
    <property type="match status" value="1"/>
</dbReference>
<evidence type="ECO:0000313" key="6">
    <source>
        <dbReference type="EMBL" id="KAA1423565.1"/>
    </source>
</evidence>
<evidence type="ECO:0000313" key="7">
    <source>
        <dbReference type="Proteomes" id="UP000307768"/>
    </source>
</evidence>
<dbReference type="InterPro" id="IPR050090">
    <property type="entry name" value="Tyrosine_recombinase_XerCD"/>
</dbReference>
<sequence length="559" mass="62702">MWRTTLREGLQDRFNIPTIPLVRSWSGPPAPNDCLSRRPAQTQPLNDRRGERRAGRRTSGSMVVERRGTSRTSWASTSVRSGAHLIRSLPLHTSSPWVPPSTPRRFRLPPAGRCSTGVAGDANAPPCPANYLRLPGRPGRSVQHPDRVRREREELFPCPSTRPVISGRTAPTVTQMNPSGNHERRANENDVDDDVDGGQTGPPDALEMFRRAGEHHASTRGTVRTANEDWCDPNPAAALELPPAAHPIERSLARRAEHRRPDFYLQLRRACERLRGLPPKSLTREDVLAFSWHQLTPDDLADYRRDIHKMFNLQSTRNECMVTVRSVVHACAKARLISPLRRDLLLDELPTTMPGRSAKGRALAEDEVGRLLRQCSTTGSAAARTRYTAMIALMYSSGVRVGEVAKLELRDWNRSTSTLTLLHTKNGRDHTVFVHPEVALLLDNWLKVRGALPGALFCSLYVFGFAHMTGPTIRTMVHRRAKDAGLAHFTPHDFRRTFASFMLRTHDHALVSRLLNHEKLQSTLVYDMAGDDLQRDAIASFDLPSSNPVEKDEETDGRR</sequence>
<dbReference type="GO" id="GO:0006310">
    <property type="term" value="P:DNA recombination"/>
    <property type="evidence" value="ECO:0007669"/>
    <property type="project" value="UniProtKB-KW"/>
</dbReference>
<feature type="compositionally biased region" description="Polar residues" evidence="4">
    <location>
        <begin position="169"/>
        <end position="180"/>
    </location>
</feature>
<evidence type="ECO:0000256" key="2">
    <source>
        <dbReference type="ARBA" id="ARBA00023125"/>
    </source>
</evidence>
<protein>
    <submittedName>
        <fullName evidence="6">Site-specific integrase</fullName>
    </submittedName>
</protein>
<dbReference type="Pfam" id="PF00589">
    <property type="entry name" value="Phage_integrase"/>
    <property type="match status" value="1"/>
</dbReference>
<dbReference type="CDD" id="cd00397">
    <property type="entry name" value="DNA_BRE_C"/>
    <property type="match status" value="1"/>
</dbReference>
<dbReference type="Proteomes" id="UP000307768">
    <property type="component" value="Unassembled WGS sequence"/>
</dbReference>
<dbReference type="GO" id="GO:0003677">
    <property type="term" value="F:DNA binding"/>
    <property type="evidence" value="ECO:0007669"/>
    <property type="project" value="UniProtKB-KW"/>
</dbReference>
<gene>
    <name evidence="6" type="ORF">FE697_008175</name>
</gene>
<dbReference type="AlphaFoldDB" id="A0A5Q6RZN3"/>
<keyword evidence="2" id="KW-0238">DNA-binding</keyword>
<dbReference type="InterPro" id="IPR011010">
    <property type="entry name" value="DNA_brk_join_enz"/>
</dbReference>
<dbReference type="GO" id="GO:0015074">
    <property type="term" value="P:DNA integration"/>
    <property type="evidence" value="ECO:0007669"/>
    <property type="project" value="InterPro"/>
</dbReference>
<keyword evidence="3" id="KW-0233">DNA recombination</keyword>
<dbReference type="InterPro" id="IPR013762">
    <property type="entry name" value="Integrase-like_cat_sf"/>
</dbReference>
<evidence type="ECO:0000259" key="5">
    <source>
        <dbReference type="PROSITE" id="PS51898"/>
    </source>
</evidence>
<comment type="caution">
    <text evidence="6">The sequence shown here is derived from an EMBL/GenBank/DDBJ whole genome shotgun (WGS) entry which is preliminary data.</text>
</comment>
<evidence type="ECO:0000256" key="3">
    <source>
        <dbReference type="ARBA" id="ARBA00023172"/>
    </source>
</evidence>
<comment type="similarity">
    <text evidence="1">Belongs to the 'phage' integrase family.</text>
</comment>
<organism evidence="6 7">
    <name type="scientific">Mumia zhuanghuii</name>
    <dbReference type="NCBI Taxonomy" id="2585211"/>
    <lineage>
        <taxon>Bacteria</taxon>
        <taxon>Bacillati</taxon>
        <taxon>Actinomycetota</taxon>
        <taxon>Actinomycetes</taxon>
        <taxon>Propionibacteriales</taxon>
        <taxon>Nocardioidaceae</taxon>
        <taxon>Mumia</taxon>
    </lineage>
</organism>
<dbReference type="SUPFAM" id="SSF56349">
    <property type="entry name" value="DNA breaking-rejoining enzymes"/>
    <property type="match status" value="1"/>
</dbReference>
<feature type="region of interest" description="Disordered" evidence="4">
    <location>
        <begin position="129"/>
        <end position="202"/>
    </location>
</feature>
<dbReference type="EMBL" id="VDFQ02000002">
    <property type="protein sequence ID" value="KAA1423565.1"/>
    <property type="molecule type" value="Genomic_DNA"/>
</dbReference>
<dbReference type="InterPro" id="IPR002104">
    <property type="entry name" value="Integrase_catalytic"/>
</dbReference>
<dbReference type="Gene3D" id="1.10.443.10">
    <property type="entry name" value="Intergrase catalytic core"/>
    <property type="match status" value="1"/>
</dbReference>
<feature type="region of interest" description="Disordered" evidence="4">
    <location>
        <begin position="25"/>
        <end position="76"/>
    </location>
</feature>
<accession>A0A5Q6RZN3</accession>
<feature type="compositionally biased region" description="Basic and acidic residues" evidence="4">
    <location>
        <begin position="143"/>
        <end position="155"/>
    </location>
</feature>
<dbReference type="PANTHER" id="PTHR30349:SF41">
    <property type="entry name" value="INTEGRASE_RECOMBINASE PROTEIN MJ0367-RELATED"/>
    <property type="match status" value="1"/>
</dbReference>
<feature type="domain" description="Tyr recombinase" evidence="5">
    <location>
        <begin position="358"/>
        <end position="539"/>
    </location>
</feature>
<evidence type="ECO:0000256" key="1">
    <source>
        <dbReference type="ARBA" id="ARBA00008857"/>
    </source>
</evidence>
<proteinExistence type="inferred from homology"/>
<dbReference type="PROSITE" id="PS51898">
    <property type="entry name" value="TYR_RECOMBINASE"/>
    <property type="match status" value="1"/>
</dbReference>
<evidence type="ECO:0000256" key="4">
    <source>
        <dbReference type="SAM" id="MobiDB-lite"/>
    </source>
</evidence>
<dbReference type="OrthoDB" id="148546at2"/>
<name>A0A5Q6RZN3_9ACTN</name>
<reference evidence="6 7" key="1">
    <citation type="submission" date="2019-09" db="EMBL/GenBank/DDBJ databases">
        <title>Mumia zhuanghuii sp. nov. isolated from the intestinal contents of plateau pika (Ochotona curzoniae) in the Qinghai-Tibet plateau of China.</title>
        <authorList>
            <person name="Tian Z."/>
        </authorList>
    </citation>
    <scope>NUCLEOTIDE SEQUENCE [LARGE SCALE GENOMIC DNA]</scope>
    <source>
        <strain evidence="7">350</strain>
    </source>
</reference>